<dbReference type="PANTHER" id="PTHR35270:SF2">
    <property type="entry name" value="FUSELESS, ISOFORM A"/>
    <property type="match status" value="1"/>
</dbReference>
<dbReference type="InterPro" id="IPR032751">
    <property type="entry name" value="Fuseless"/>
</dbReference>
<sequence length="238" mass="27370">MYIQKIVPNAFSESRFYNLFMVELLEMVITQTIVLFGVVCFWRGIWGLADFYIHYEDNNSTLRLGWTTLMIGVVGSFITQTGSVLVTRLGILNLLVSNFESDAKLETAQASYSADRGTTSQVGKKHASLWIRLAMKLYTYIVAISIILCWKGSWMVMDGYFEKWFKDTFVTNWISHIIAALVLIWFYTFRSVLSPASMDRENHFESLIVSKWSGLSRPLVKEWAKSFISKNKDFAENA</sequence>
<feature type="transmembrane region" description="Helical" evidence="1">
    <location>
        <begin position="169"/>
        <end position="189"/>
    </location>
</feature>
<dbReference type="PANTHER" id="PTHR35270">
    <property type="entry name" value="FUSELESS, ISOFORM A"/>
    <property type="match status" value="1"/>
</dbReference>
<feature type="transmembrane region" description="Helical" evidence="1">
    <location>
        <begin position="137"/>
        <end position="157"/>
    </location>
</feature>
<keyword evidence="1" id="KW-0472">Membrane</keyword>
<keyword evidence="1" id="KW-1133">Transmembrane helix</keyword>
<keyword evidence="3" id="KW-1185">Reference proteome</keyword>
<dbReference type="Proteomes" id="UP000006671">
    <property type="component" value="Unassembled WGS sequence"/>
</dbReference>
<name>D2VLD2_NAEGR</name>
<reference evidence="2 3" key="1">
    <citation type="journal article" date="2010" name="Cell">
        <title>The genome of Naegleria gruberi illuminates early eukaryotic versatility.</title>
        <authorList>
            <person name="Fritz-Laylin L.K."/>
            <person name="Prochnik S.E."/>
            <person name="Ginger M.L."/>
            <person name="Dacks J.B."/>
            <person name="Carpenter M.L."/>
            <person name="Field M.C."/>
            <person name="Kuo A."/>
            <person name="Paredez A."/>
            <person name="Chapman J."/>
            <person name="Pham J."/>
            <person name="Shu S."/>
            <person name="Neupane R."/>
            <person name="Cipriano M."/>
            <person name="Mancuso J."/>
            <person name="Tu H."/>
            <person name="Salamov A."/>
            <person name="Lindquist E."/>
            <person name="Shapiro H."/>
            <person name="Lucas S."/>
            <person name="Grigoriev I.V."/>
            <person name="Cande W.Z."/>
            <person name="Fulton C."/>
            <person name="Rokhsar D.S."/>
            <person name="Dawson S.C."/>
        </authorList>
    </citation>
    <scope>NUCLEOTIDE SEQUENCE [LARGE SCALE GENOMIC DNA]</scope>
    <source>
        <strain evidence="2 3">NEG-M</strain>
    </source>
</reference>
<protein>
    <submittedName>
        <fullName evidence="2">Predicted protein</fullName>
    </submittedName>
</protein>
<evidence type="ECO:0000313" key="3">
    <source>
        <dbReference type="Proteomes" id="UP000006671"/>
    </source>
</evidence>
<feature type="transmembrane region" description="Helical" evidence="1">
    <location>
        <begin position="20"/>
        <end position="45"/>
    </location>
</feature>
<accession>D2VLD2</accession>
<keyword evidence="1" id="KW-0812">Transmembrane</keyword>
<feature type="transmembrane region" description="Helical" evidence="1">
    <location>
        <begin position="65"/>
        <end position="86"/>
    </location>
</feature>
<dbReference type="EMBL" id="GG738880">
    <property type="protein sequence ID" value="EFC42289.1"/>
    <property type="molecule type" value="Genomic_DNA"/>
</dbReference>
<dbReference type="RefSeq" id="XP_002675033.1">
    <property type="nucleotide sequence ID" value="XM_002674987.1"/>
</dbReference>
<evidence type="ECO:0000313" key="2">
    <source>
        <dbReference type="EMBL" id="EFC42289.1"/>
    </source>
</evidence>
<dbReference type="OrthoDB" id="45313at2759"/>
<dbReference type="GeneID" id="8851853"/>
<dbReference type="VEuPathDB" id="AmoebaDB:NAEGRDRAFT_69738"/>
<dbReference type="Pfam" id="PF15993">
    <property type="entry name" value="Fuseless"/>
    <property type="match status" value="1"/>
</dbReference>
<evidence type="ECO:0000256" key="1">
    <source>
        <dbReference type="SAM" id="Phobius"/>
    </source>
</evidence>
<dbReference type="KEGG" id="ngr:NAEGRDRAFT_69738"/>
<organism evidence="3">
    <name type="scientific">Naegleria gruberi</name>
    <name type="common">Amoeba</name>
    <dbReference type="NCBI Taxonomy" id="5762"/>
    <lineage>
        <taxon>Eukaryota</taxon>
        <taxon>Discoba</taxon>
        <taxon>Heterolobosea</taxon>
        <taxon>Tetramitia</taxon>
        <taxon>Eutetramitia</taxon>
        <taxon>Vahlkampfiidae</taxon>
        <taxon>Naegleria</taxon>
    </lineage>
</organism>
<gene>
    <name evidence="2" type="ORF">NAEGRDRAFT_69738</name>
</gene>
<dbReference type="InParanoid" id="D2VLD2"/>
<dbReference type="AlphaFoldDB" id="D2VLD2"/>
<proteinExistence type="predicted"/>